<comment type="similarity">
    <text evidence="1 2">Belongs to the cytochrome P450 family.</text>
</comment>
<keyword evidence="2" id="KW-0349">Heme</keyword>
<dbReference type="PANTHER" id="PTHR46696:SF1">
    <property type="entry name" value="CYTOCHROME P450 YJIB-RELATED"/>
    <property type="match status" value="1"/>
</dbReference>
<dbReference type="PROSITE" id="PS00086">
    <property type="entry name" value="CYTOCHROME_P450"/>
    <property type="match status" value="1"/>
</dbReference>
<dbReference type="RefSeq" id="WP_394841793.1">
    <property type="nucleotide sequence ID" value="NZ_CP089982.1"/>
</dbReference>
<keyword evidence="4" id="KW-1185">Reference proteome</keyword>
<dbReference type="SUPFAM" id="SSF48264">
    <property type="entry name" value="Cytochrome P450"/>
    <property type="match status" value="1"/>
</dbReference>
<keyword evidence="2" id="KW-0479">Metal-binding</keyword>
<keyword evidence="2" id="KW-0560">Oxidoreductase</keyword>
<protein>
    <submittedName>
        <fullName evidence="3">Cytochrome P450</fullName>
    </submittedName>
</protein>
<dbReference type="InterPro" id="IPR017972">
    <property type="entry name" value="Cyt_P450_CS"/>
</dbReference>
<dbReference type="PANTHER" id="PTHR46696">
    <property type="entry name" value="P450, PUTATIVE (EUROFUNG)-RELATED"/>
    <property type="match status" value="1"/>
</dbReference>
<dbReference type="Gene3D" id="1.10.630.10">
    <property type="entry name" value="Cytochrome P450"/>
    <property type="match status" value="1"/>
</dbReference>
<keyword evidence="2" id="KW-0408">Iron</keyword>
<dbReference type="Pfam" id="PF00067">
    <property type="entry name" value="p450"/>
    <property type="match status" value="1"/>
</dbReference>
<dbReference type="PRINTS" id="PR00359">
    <property type="entry name" value="BP450"/>
</dbReference>
<evidence type="ECO:0000313" key="4">
    <source>
        <dbReference type="Proteomes" id="UP001379533"/>
    </source>
</evidence>
<dbReference type="Proteomes" id="UP001379533">
    <property type="component" value="Chromosome"/>
</dbReference>
<name>A0ABZ2JXF0_9BACT</name>
<sequence length="316" mass="35278">MLFNLDMPNHSRVRRVVNGPYGSGGVRSLERVLDEVLDERCAALRAQSSPDLYETVLDEVTIRVNSTFLGLRLSDREHYRRLGQTLLRMPADDIHGLRGAIGALYDYVLWLIHHERELAPDGFVHRLVAGRHDSDPPLTDDELVAILLLSVVGGDQNVLSVLTKSVYTLLVARPLWERLVANPEIAPDLVEELIRLIPVGRISTFPRVSTRPIVTSHGELPAGTAVYADAFAANRDPLAFPAPRTIDPTRRGARHVQFGYGMHHCMASALARLEITAVIGRLAREFPRLELTVPPESLPWDTGTLLRRPTTLPVRW</sequence>
<proteinExistence type="inferred from homology"/>
<evidence type="ECO:0000256" key="1">
    <source>
        <dbReference type="ARBA" id="ARBA00010617"/>
    </source>
</evidence>
<dbReference type="InterPro" id="IPR036396">
    <property type="entry name" value="Cyt_P450_sf"/>
</dbReference>
<dbReference type="InterPro" id="IPR001128">
    <property type="entry name" value="Cyt_P450"/>
</dbReference>
<organism evidence="3 4">
    <name type="scientific">Pendulispora brunnea</name>
    <dbReference type="NCBI Taxonomy" id="2905690"/>
    <lineage>
        <taxon>Bacteria</taxon>
        <taxon>Pseudomonadati</taxon>
        <taxon>Myxococcota</taxon>
        <taxon>Myxococcia</taxon>
        <taxon>Myxococcales</taxon>
        <taxon>Sorangiineae</taxon>
        <taxon>Pendulisporaceae</taxon>
        <taxon>Pendulispora</taxon>
    </lineage>
</organism>
<keyword evidence="2" id="KW-0503">Monooxygenase</keyword>
<accession>A0ABZ2JXF0</accession>
<evidence type="ECO:0000313" key="3">
    <source>
        <dbReference type="EMBL" id="WXA91172.1"/>
    </source>
</evidence>
<dbReference type="EMBL" id="CP089982">
    <property type="protein sequence ID" value="WXA91172.1"/>
    <property type="molecule type" value="Genomic_DNA"/>
</dbReference>
<reference evidence="3 4" key="1">
    <citation type="submission" date="2021-12" db="EMBL/GenBank/DDBJ databases">
        <title>Discovery of the Pendulisporaceae a myxobacterial family with distinct sporulation behavior and unique specialized metabolism.</title>
        <authorList>
            <person name="Garcia R."/>
            <person name="Popoff A."/>
            <person name="Bader C.D."/>
            <person name="Loehr J."/>
            <person name="Walesch S."/>
            <person name="Walt C."/>
            <person name="Boldt J."/>
            <person name="Bunk B."/>
            <person name="Haeckl F.J.F.P.J."/>
            <person name="Gunesch A.P."/>
            <person name="Birkelbach J."/>
            <person name="Nuebel U."/>
            <person name="Pietschmann T."/>
            <person name="Bach T."/>
            <person name="Mueller R."/>
        </authorList>
    </citation>
    <scope>NUCLEOTIDE SEQUENCE [LARGE SCALE GENOMIC DNA]</scope>
    <source>
        <strain evidence="3 4">MSr12523</strain>
    </source>
</reference>
<evidence type="ECO:0000256" key="2">
    <source>
        <dbReference type="RuleBase" id="RU000461"/>
    </source>
</evidence>
<dbReference type="InterPro" id="IPR002397">
    <property type="entry name" value="Cyt_P450_B"/>
</dbReference>
<gene>
    <name evidence="3" type="ORF">LZC95_32540</name>
</gene>